<organism evidence="2 3">
    <name type="scientific">Thamnidium elegans</name>
    <dbReference type="NCBI Taxonomy" id="101142"/>
    <lineage>
        <taxon>Eukaryota</taxon>
        <taxon>Fungi</taxon>
        <taxon>Fungi incertae sedis</taxon>
        <taxon>Mucoromycota</taxon>
        <taxon>Mucoromycotina</taxon>
        <taxon>Mucoromycetes</taxon>
        <taxon>Mucorales</taxon>
        <taxon>Mucorineae</taxon>
        <taxon>Mucoraceae</taxon>
        <taxon>Thamnidium</taxon>
    </lineage>
</organism>
<sequence>MPDKFLTMGHFDQHYNFVVNRKPTSNPENTKTLTDTNSQSSSVSNTKACKKPHVQELPERAIKPKAVTKSKGSSASGVKPAKKPNVEITTSSKAITNADIIVTSDTAEMKITIKSNRSVELIRINFDTGDDH</sequence>
<feature type="region of interest" description="Disordered" evidence="1">
    <location>
        <begin position="20"/>
        <end position="90"/>
    </location>
</feature>
<dbReference type="AlphaFoldDB" id="A0A8H7SMZ1"/>
<evidence type="ECO:0000313" key="2">
    <source>
        <dbReference type="EMBL" id="KAG2230953.1"/>
    </source>
</evidence>
<reference evidence="2" key="1">
    <citation type="submission" date="2021-01" db="EMBL/GenBank/DDBJ databases">
        <title>Metabolic potential, ecology and presence of endohyphal bacteria is reflected in genomic diversity of Mucoromycotina.</title>
        <authorList>
            <person name="Muszewska A."/>
            <person name="Okrasinska A."/>
            <person name="Steczkiewicz K."/>
            <person name="Drgas O."/>
            <person name="Orlowska M."/>
            <person name="Perlinska-Lenart U."/>
            <person name="Aleksandrzak-Piekarczyk T."/>
            <person name="Szatraj K."/>
            <person name="Zielenkiewicz U."/>
            <person name="Pilsyk S."/>
            <person name="Malc E."/>
            <person name="Mieczkowski P."/>
            <person name="Kruszewska J.S."/>
            <person name="Biernat P."/>
            <person name="Pawlowska J."/>
        </authorList>
    </citation>
    <scope>NUCLEOTIDE SEQUENCE</scope>
    <source>
        <strain evidence="2">WA0000018081</strain>
    </source>
</reference>
<proteinExistence type="predicted"/>
<protein>
    <submittedName>
        <fullName evidence="2">Uncharacterized protein</fullName>
    </submittedName>
</protein>
<gene>
    <name evidence="2" type="ORF">INT48_001469</name>
</gene>
<feature type="compositionally biased region" description="Polar residues" evidence="1">
    <location>
        <begin position="22"/>
        <end position="47"/>
    </location>
</feature>
<evidence type="ECO:0000256" key="1">
    <source>
        <dbReference type="SAM" id="MobiDB-lite"/>
    </source>
</evidence>
<comment type="caution">
    <text evidence="2">The sequence shown here is derived from an EMBL/GenBank/DDBJ whole genome shotgun (WGS) entry which is preliminary data.</text>
</comment>
<evidence type="ECO:0000313" key="3">
    <source>
        <dbReference type="Proteomes" id="UP000613177"/>
    </source>
</evidence>
<accession>A0A8H7SMZ1</accession>
<name>A0A8H7SMZ1_9FUNG</name>
<keyword evidence="3" id="KW-1185">Reference proteome</keyword>
<dbReference type="Proteomes" id="UP000613177">
    <property type="component" value="Unassembled WGS sequence"/>
</dbReference>
<feature type="compositionally biased region" description="Basic and acidic residues" evidence="1">
    <location>
        <begin position="53"/>
        <end position="62"/>
    </location>
</feature>
<dbReference type="EMBL" id="JAEPRE010000175">
    <property type="protein sequence ID" value="KAG2230953.1"/>
    <property type="molecule type" value="Genomic_DNA"/>
</dbReference>